<organism evidence="3 4">
    <name type="scientific">Streptomyces cinereospinus</name>
    <dbReference type="NCBI Taxonomy" id="285561"/>
    <lineage>
        <taxon>Bacteria</taxon>
        <taxon>Bacillati</taxon>
        <taxon>Actinomycetota</taxon>
        <taxon>Actinomycetes</taxon>
        <taxon>Kitasatosporales</taxon>
        <taxon>Streptomycetaceae</taxon>
        <taxon>Streptomyces</taxon>
    </lineage>
</organism>
<reference evidence="3 4" key="1">
    <citation type="submission" date="2024-09" db="EMBL/GenBank/DDBJ databases">
        <authorList>
            <person name="Sun Q."/>
            <person name="Mori K."/>
        </authorList>
    </citation>
    <scope>NUCLEOTIDE SEQUENCE [LARGE SCALE GENOMIC DNA]</scope>
    <source>
        <strain evidence="3 4">JCM 6917</strain>
    </source>
</reference>
<evidence type="ECO:0000256" key="1">
    <source>
        <dbReference type="SAM" id="MobiDB-lite"/>
    </source>
</evidence>
<feature type="chain" id="PRO_5045533419" description="Secreted protein" evidence="2">
    <location>
        <begin position="28"/>
        <end position="98"/>
    </location>
</feature>
<protein>
    <recommendedName>
        <fullName evidence="5">Secreted protein</fullName>
    </recommendedName>
</protein>
<evidence type="ECO:0000313" key="4">
    <source>
        <dbReference type="Proteomes" id="UP001589709"/>
    </source>
</evidence>
<comment type="caution">
    <text evidence="3">The sequence shown here is derived from an EMBL/GenBank/DDBJ whole genome shotgun (WGS) entry which is preliminary data.</text>
</comment>
<evidence type="ECO:0000313" key="3">
    <source>
        <dbReference type="EMBL" id="MFB9463071.1"/>
    </source>
</evidence>
<dbReference type="EMBL" id="JBHMCY010000014">
    <property type="protein sequence ID" value="MFB9463071.1"/>
    <property type="molecule type" value="Genomic_DNA"/>
</dbReference>
<accession>A0ABV5MYQ7</accession>
<gene>
    <name evidence="3" type="ORF">ACFF45_10245</name>
</gene>
<feature type="region of interest" description="Disordered" evidence="1">
    <location>
        <begin position="57"/>
        <end position="98"/>
    </location>
</feature>
<dbReference type="RefSeq" id="WP_381344867.1">
    <property type="nucleotide sequence ID" value="NZ_JBHMCY010000014.1"/>
</dbReference>
<keyword evidence="4" id="KW-1185">Reference proteome</keyword>
<name>A0ABV5MYQ7_9ACTN</name>
<evidence type="ECO:0000256" key="2">
    <source>
        <dbReference type="SAM" id="SignalP"/>
    </source>
</evidence>
<sequence>MRKFQRAAVVAVAVAGLSAFGAGVSFAGDEGPVPVSAVANSSATALAVGGGYYALPQEEKKAGPEERQQAEPEKHYGQHGEEQHGEEQHGEEQHGEGE</sequence>
<proteinExistence type="predicted"/>
<evidence type="ECO:0008006" key="5">
    <source>
        <dbReference type="Google" id="ProtNLM"/>
    </source>
</evidence>
<feature type="signal peptide" evidence="2">
    <location>
        <begin position="1"/>
        <end position="27"/>
    </location>
</feature>
<dbReference type="Proteomes" id="UP001589709">
    <property type="component" value="Unassembled WGS sequence"/>
</dbReference>
<keyword evidence="2" id="KW-0732">Signal</keyword>